<feature type="region of interest" description="Disordered" evidence="1">
    <location>
        <begin position="422"/>
        <end position="447"/>
    </location>
</feature>
<name>A0A9N8JZL8_9PEZI</name>
<sequence length="530" mass="54765">PSMRRPLLLSPLLVLPSLLGLTDAISPTFPNGTEQNSNGTDTDADAQAAKSRSESLDSYCSAQLSSFIATYQSTEIATSRWTWYEGFGPTDSLGDLTGSVTSQTYWTSTFLYTQYAIRAYTPKPPCCSSCYMTAGTIDFYFWPDQATPTAPVPGQPSTSVNAEGFTFTSPSVYMAFSSLVASNRCGQVGDAWTNTTIAFDASEITTARPVTTLTQYESDYVSDGFTYREMGSAVTTQPPPKSLDYNDIGQNCSTISGYVYWPDNPINAANAMYHDDPCHPVILLPPRLISMQQPWVDAQCGPAPGMSGAYDPPRVLTPMLTGTELAIPTPQWGGRFNGDGDASPASSVETGAPSTTTTRPVTTGVTAVYESAKPSASAEGASTVTMTPDAVTTAVVISGQHVGPDSVTGMAGAILSGLGGIGSGSKSASGSEPESESNAKGSASKWNPTQAVAASDFTASAAIAPSGSSSGKKVLSSNGDSNSSSSGSGTVSGAANVASAAATQSGAASAVAFTNSAIWSFLAPIFLLWI</sequence>
<keyword evidence="2" id="KW-0732">Signal</keyword>
<dbReference type="OrthoDB" id="3944128at2759"/>
<dbReference type="AlphaFoldDB" id="A0A9N8JZL8"/>
<protein>
    <submittedName>
        <fullName evidence="3">Uncharacterized protein</fullName>
    </submittedName>
</protein>
<feature type="non-terminal residue" evidence="3">
    <location>
        <position position="530"/>
    </location>
</feature>
<dbReference type="EMBL" id="CAIJEO010000006">
    <property type="protein sequence ID" value="CAD0094402.1"/>
    <property type="molecule type" value="Genomic_DNA"/>
</dbReference>
<evidence type="ECO:0000256" key="2">
    <source>
        <dbReference type="SAM" id="SignalP"/>
    </source>
</evidence>
<feature type="signal peptide" evidence="2">
    <location>
        <begin position="1"/>
        <end position="24"/>
    </location>
</feature>
<feature type="compositionally biased region" description="Polar residues" evidence="1">
    <location>
        <begin position="438"/>
        <end position="447"/>
    </location>
</feature>
<feature type="compositionally biased region" description="Low complexity" evidence="1">
    <location>
        <begin position="350"/>
        <end position="364"/>
    </location>
</feature>
<proteinExistence type="predicted"/>
<comment type="caution">
    <text evidence="3">The sequence shown here is derived from an EMBL/GenBank/DDBJ whole genome shotgun (WGS) entry which is preliminary data.</text>
</comment>
<dbReference type="Proteomes" id="UP000714618">
    <property type="component" value="Unassembled WGS sequence"/>
</dbReference>
<keyword evidence="4" id="KW-1185">Reference proteome</keyword>
<feature type="region of interest" description="Disordered" evidence="1">
    <location>
        <begin position="465"/>
        <end position="490"/>
    </location>
</feature>
<organism evidence="3 4">
    <name type="scientific">Aureobasidium mustum</name>
    <dbReference type="NCBI Taxonomy" id="2773714"/>
    <lineage>
        <taxon>Eukaryota</taxon>
        <taxon>Fungi</taxon>
        <taxon>Dikarya</taxon>
        <taxon>Ascomycota</taxon>
        <taxon>Pezizomycotina</taxon>
        <taxon>Dothideomycetes</taxon>
        <taxon>Dothideomycetidae</taxon>
        <taxon>Dothideales</taxon>
        <taxon>Saccotheciaceae</taxon>
        <taxon>Aureobasidium</taxon>
    </lineage>
</organism>
<feature type="compositionally biased region" description="Polar residues" evidence="1">
    <location>
        <begin position="29"/>
        <end position="41"/>
    </location>
</feature>
<feature type="region of interest" description="Disordered" evidence="1">
    <location>
        <begin position="29"/>
        <end position="48"/>
    </location>
</feature>
<evidence type="ECO:0000313" key="4">
    <source>
        <dbReference type="Proteomes" id="UP000714618"/>
    </source>
</evidence>
<feature type="region of interest" description="Disordered" evidence="1">
    <location>
        <begin position="332"/>
        <end position="364"/>
    </location>
</feature>
<feature type="chain" id="PRO_5040308629" evidence="2">
    <location>
        <begin position="25"/>
        <end position="530"/>
    </location>
</feature>
<evidence type="ECO:0000256" key="1">
    <source>
        <dbReference type="SAM" id="MobiDB-lite"/>
    </source>
</evidence>
<evidence type="ECO:0000313" key="3">
    <source>
        <dbReference type="EMBL" id="CAD0094402.1"/>
    </source>
</evidence>
<gene>
    <name evidence="3" type="ORF">AWRI4233_LOCUS4592</name>
</gene>
<accession>A0A9N8JZL8</accession>
<reference evidence="3" key="1">
    <citation type="submission" date="2020-06" db="EMBL/GenBank/DDBJ databases">
        <authorList>
            <person name="Onetto C."/>
        </authorList>
    </citation>
    <scope>NUCLEOTIDE SEQUENCE</scope>
</reference>